<reference evidence="1" key="1">
    <citation type="journal article" date="2020" name="Stud. Mycol.">
        <title>101 Dothideomycetes genomes: a test case for predicting lifestyles and emergence of pathogens.</title>
        <authorList>
            <person name="Haridas S."/>
            <person name="Albert R."/>
            <person name="Binder M."/>
            <person name="Bloem J."/>
            <person name="Labutti K."/>
            <person name="Salamov A."/>
            <person name="Andreopoulos B."/>
            <person name="Baker S."/>
            <person name="Barry K."/>
            <person name="Bills G."/>
            <person name="Bluhm B."/>
            <person name="Cannon C."/>
            <person name="Castanera R."/>
            <person name="Culley D."/>
            <person name="Daum C."/>
            <person name="Ezra D."/>
            <person name="Gonzalez J."/>
            <person name="Henrissat B."/>
            <person name="Kuo A."/>
            <person name="Liang C."/>
            <person name="Lipzen A."/>
            <person name="Lutzoni F."/>
            <person name="Magnuson J."/>
            <person name="Mondo S."/>
            <person name="Nolan M."/>
            <person name="Ohm R."/>
            <person name="Pangilinan J."/>
            <person name="Park H.-J."/>
            <person name="Ramirez L."/>
            <person name="Alfaro M."/>
            <person name="Sun H."/>
            <person name="Tritt A."/>
            <person name="Yoshinaga Y."/>
            <person name="Zwiers L.-H."/>
            <person name="Turgeon B."/>
            <person name="Goodwin S."/>
            <person name="Spatafora J."/>
            <person name="Crous P."/>
            <person name="Grigoriev I."/>
        </authorList>
    </citation>
    <scope>NUCLEOTIDE SEQUENCE</scope>
    <source>
        <strain evidence="1">CBS 109.77</strain>
    </source>
</reference>
<proteinExistence type="predicted"/>
<dbReference type="EMBL" id="MU002127">
    <property type="protein sequence ID" value="KAF2789571.1"/>
    <property type="molecule type" value="Genomic_DNA"/>
</dbReference>
<sequence>MAWSGAMDQVGAAVQDLVDQRLEEKTYTSNEKKSKEHFDCIEWVISCSRTPE</sequence>
<dbReference type="AlphaFoldDB" id="A0A6A6X073"/>
<evidence type="ECO:0000313" key="2">
    <source>
        <dbReference type="Proteomes" id="UP000799757"/>
    </source>
</evidence>
<gene>
    <name evidence="1" type="ORF">K505DRAFT_365481</name>
</gene>
<name>A0A6A6X073_9PLEO</name>
<dbReference type="OrthoDB" id="1844152at2759"/>
<dbReference type="Proteomes" id="UP000799757">
    <property type="component" value="Unassembled WGS sequence"/>
</dbReference>
<accession>A0A6A6X073</accession>
<protein>
    <submittedName>
        <fullName evidence="1">Uncharacterized protein</fullName>
    </submittedName>
</protein>
<organism evidence="1 2">
    <name type="scientific">Melanomma pulvis-pyrius CBS 109.77</name>
    <dbReference type="NCBI Taxonomy" id="1314802"/>
    <lineage>
        <taxon>Eukaryota</taxon>
        <taxon>Fungi</taxon>
        <taxon>Dikarya</taxon>
        <taxon>Ascomycota</taxon>
        <taxon>Pezizomycotina</taxon>
        <taxon>Dothideomycetes</taxon>
        <taxon>Pleosporomycetidae</taxon>
        <taxon>Pleosporales</taxon>
        <taxon>Melanommataceae</taxon>
        <taxon>Melanomma</taxon>
    </lineage>
</organism>
<evidence type="ECO:0000313" key="1">
    <source>
        <dbReference type="EMBL" id="KAF2789571.1"/>
    </source>
</evidence>
<keyword evidence="2" id="KW-1185">Reference proteome</keyword>